<reference evidence="3" key="1">
    <citation type="submission" date="2025-05" db="UniProtKB">
        <authorList>
            <consortium name="Ensembl"/>
        </authorList>
    </citation>
    <scope>IDENTIFICATION</scope>
</reference>
<feature type="transmembrane region" description="Helical" evidence="2">
    <location>
        <begin position="129"/>
        <end position="148"/>
    </location>
</feature>
<dbReference type="GO" id="GO:0003684">
    <property type="term" value="F:damaged DNA binding"/>
    <property type="evidence" value="ECO:0007669"/>
    <property type="project" value="InterPro"/>
</dbReference>
<feature type="transmembrane region" description="Helical" evidence="2">
    <location>
        <begin position="168"/>
        <end position="187"/>
    </location>
</feature>
<evidence type="ECO:0000256" key="2">
    <source>
        <dbReference type="SAM" id="Phobius"/>
    </source>
</evidence>
<evidence type="ECO:0000256" key="1">
    <source>
        <dbReference type="SAM" id="MobiDB-lite"/>
    </source>
</evidence>
<dbReference type="Gene3D" id="1.10.150.20">
    <property type="entry name" value="5' to 3' exonuclease, C-terminal subdomain"/>
    <property type="match status" value="1"/>
</dbReference>
<dbReference type="Ensembl" id="ENSCPGT00000001195.1">
    <property type="protein sequence ID" value="ENSCPGP00000001072.1"/>
    <property type="gene ID" value="ENSCPGG00000000852.1"/>
</dbReference>
<evidence type="ECO:0000313" key="3">
    <source>
        <dbReference type="Ensembl" id="ENSCPGP00000001072.1"/>
    </source>
</evidence>
<dbReference type="PANTHER" id="PTHR12749">
    <property type="entry name" value="EXCISION REPAIR CROSS-COMPLEMENTING 1 ERCC1"/>
    <property type="match status" value="1"/>
</dbReference>
<dbReference type="Proteomes" id="UP000694419">
    <property type="component" value="Unplaced"/>
</dbReference>
<name>A0A8C3PH48_9CHAR</name>
<feature type="compositionally biased region" description="Low complexity" evidence="1">
    <location>
        <begin position="78"/>
        <end position="93"/>
    </location>
</feature>
<dbReference type="InterPro" id="IPR004579">
    <property type="entry name" value="ERCC1/RAD10/SWI10"/>
</dbReference>
<feature type="region of interest" description="Disordered" evidence="1">
    <location>
        <begin position="42"/>
        <end position="97"/>
    </location>
</feature>
<dbReference type="Ensembl" id="ENSCPGT00000001205.1">
    <property type="protein sequence ID" value="ENSCPGP00000001079.1"/>
    <property type="gene ID" value="ENSCPGG00000000852.1"/>
</dbReference>
<keyword evidence="4" id="KW-1185">Reference proteome</keyword>
<keyword evidence="2" id="KW-0812">Transmembrane</keyword>
<keyword evidence="2" id="KW-0472">Membrane</keyword>
<keyword evidence="2" id="KW-1133">Transmembrane helix</keyword>
<dbReference type="GO" id="GO:0003697">
    <property type="term" value="F:single-stranded DNA binding"/>
    <property type="evidence" value="ECO:0007669"/>
    <property type="project" value="TreeGrafter"/>
</dbReference>
<dbReference type="InterPro" id="IPR010994">
    <property type="entry name" value="RuvA_2-like"/>
</dbReference>
<dbReference type="GO" id="GO:0000110">
    <property type="term" value="C:nucleotide-excision repair factor 1 complex"/>
    <property type="evidence" value="ECO:0007669"/>
    <property type="project" value="TreeGrafter"/>
</dbReference>
<dbReference type="PANTHER" id="PTHR12749:SF0">
    <property type="entry name" value="DNA EXCISION REPAIR PROTEIN ERCC-1"/>
    <property type="match status" value="1"/>
</dbReference>
<evidence type="ECO:0000313" key="4">
    <source>
        <dbReference type="Proteomes" id="UP000694419"/>
    </source>
</evidence>
<accession>A0A8C3PH48</accession>
<protein>
    <submittedName>
        <fullName evidence="3">Uncharacterized protein</fullName>
    </submittedName>
</protein>
<dbReference type="AlphaFoldDB" id="A0A8C3PH48"/>
<organism evidence="3 4">
    <name type="scientific">Calidris pygmaea</name>
    <name type="common">Spoon-billed sandpiper</name>
    <dbReference type="NCBI Taxonomy" id="425635"/>
    <lineage>
        <taxon>Eukaryota</taxon>
        <taxon>Metazoa</taxon>
        <taxon>Chordata</taxon>
        <taxon>Craniata</taxon>
        <taxon>Vertebrata</taxon>
        <taxon>Euteleostomi</taxon>
        <taxon>Archelosauria</taxon>
        <taxon>Archosauria</taxon>
        <taxon>Dinosauria</taxon>
        <taxon>Saurischia</taxon>
        <taxon>Theropoda</taxon>
        <taxon>Coelurosauria</taxon>
        <taxon>Aves</taxon>
        <taxon>Neognathae</taxon>
        <taxon>Neoaves</taxon>
        <taxon>Charadriiformes</taxon>
        <taxon>Scolopacidae</taxon>
        <taxon>Calidris</taxon>
    </lineage>
</organism>
<feature type="compositionally biased region" description="Pro residues" evidence="1">
    <location>
        <begin position="66"/>
        <end position="76"/>
    </location>
</feature>
<sequence>MTDCLTSVKSVNKTDALSLLTTFGSLAAVVAASREDLSLCPGVGPQKVSGKGEERTLWGRDGTWPLSPPSHFPPTHRPSGSSTSCTSPSSASPNEQLSPKISGFIINGIYPGGTGIPPCSQGHSGRSRLCFFFLFVTSGSPGATPMSWGGPGPRSPPSLGAALPGVGTSGNSSGSFVAFFFFFFLLAGSRSGVGTVTGMPGGGPKLSVMVRQPRRGGAQARGPAGESRARRRALSASPGPPRSL</sequence>
<dbReference type="SUPFAM" id="SSF47781">
    <property type="entry name" value="RuvA domain 2-like"/>
    <property type="match status" value="1"/>
</dbReference>
<feature type="compositionally biased region" description="Low complexity" evidence="1">
    <location>
        <begin position="215"/>
        <end position="226"/>
    </location>
</feature>
<feature type="region of interest" description="Disordered" evidence="1">
    <location>
        <begin position="211"/>
        <end position="244"/>
    </location>
</feature>
<dbReference type="GO" id="GO:0070914">
    <property type="term" value="P:UV-damage excision repair"/>
    <property type="evidence" value="ECO:0007669"/>
    <property type="project" value="TreeGrafter"/>
</dbReference>
<proteinExistence type="predicted"/>
<dbReference type="GO" id="GO:0070522">
    <property type="term" value="C:ERCC4-ERCC1 complex"/>
    <property type="evidence" value="ECO:0007669"/>
    <property type="project" value="TreeGrafter"/>
</dbReference>
<dbReference type="Pfam" id="PF14520">
    <property type="entry name" value="HHH_5"/>
    <property type="match status" value="1"/>
</dbReference>
<dbReference type="GO" id="GO:0006312">
    <property type="term" value="P:mitotic recombination"/>
    <property type="evidence" value="ECO:0007669"/>
    <property type="project" value="TreeGrafter"/>
</dbReference>